<evidence type="ECO:0000313" key="2">
    <source>
        <dbReference type="Proteomes" id="UP000070089"/>
    </source>
</evidence>
<sequence length="149" mass="15609">MNRKNSPLHISQAVLLSVRTAPSLPVHPAAIAWGDDEGRQRLSIETPVRLIHSPPGTASRAIHASESRFCCPTRHSCRTDAPLEGPSTRGLGGAQQLPRARRPVCLALSGCESHALAEAPSHGGPDRGGWGAHGWGTVAAGFSESSVLC</sequence>
<name>A0A132NM37_GIAIN</name>
<protein>
    <submittedName>
        <fullName evidence="1">Uncharacterized protein</fullName>
    </submittedName>
</protein>
<evidence type="ECO:0000313" key="1">
    <source>
        <dbReference type="EMBL" id="KWX11127.1"/>
    </source>
</evidence>
<reference evidence="1 2" key="1">
    <citation type="journal article" date="2015" name="Mol. Biochem. Parasitol.">
        <title>Identification of polymorphic genes for use in assemblage B genotyping assays through comparative genomics of multiple assemblage B Giardia duodenalis isolates.</title>
        <authorList>
            <person name="Wielinga C."/>
            <person name="Thompson R.C."/>
            <person name="Monis P."/>
            <person name="Ryan U."/>
        </authorList>
    </citation>
    <scope>NUCLEOTIDE SEQUENCE [LARGE SCALE GENOMIC DNA]</scope>
    <source>
        <strain evidence="1 2">BAH15c1</strain>
    </source>
</reference>
<dbReference type="EMBL" id="JXTI01000311">
    <property type="protein sequence ID" value="KWX11127.1"/>
    <property type="molecule type" value="Genomic_DNA"/>
</dbReference>
<proteinExistence type="predicted"/>
<gene>
    <name evidence="1" type="ORF">QR46_4918</name>
</gene>
<dbReference type="AlphaFoldDB" id="A0A132NM37"/>
<comment type="caution">
    <text evidence="1">The sequence shown here is derived from an EMBL/GenBank/DDBJ whole genome shotgun (WGS) entry which is preliminary data.</text>
</comment>
<accession>A0A132NM37</accession>
<dbReference type="Proteomes" id="UP000070089">
    <property type="component" value="Unassembled WGS sequence"/>
</dbReference>
<organism evidence="1 2">
    <name type="scientific">Giardia duodenalis assemblage B</name>
    <dbReference type="NCBI Taxonomy" id="1394984"/>
    <lineage>
        <taxon>Eukaryota</taxon>
        <taxon>Metamonada</taxon>
        <taxon>Diplomonadida</taxon>
        <taxon>Hexamitidae</taxon>
        <taxon>Giardiinae</taxon>
        <taxon>Giardia</taxon>
    </lineage>
</organism>
<dbReference type="VEuPathDB" id="GiardiaDB:QR46_4918"/>